<comment type="caution">
    <text evidence="1">The sequence shown here is derived from an EMBL/GenBank/DDBJ whole genome shotgun (WGS) entry which is preliminary data.</text>
</comment>
<feature type="non-terminal residue" evidence="1">
    <location>
        <position position="1"/>
    </location>
</feature>
<keyword evidence="2" id="KW-1185">Reference proteome</keyword>
<dbReference type="SUPFAM" id="SSF49354">
    <property type="entry name" value="PapD-like"/>
    <property type="match status" value="1"/>
</dbReference>
<dbReference type="EMBL" id="BTSY01000001">
    <property type="protein sequence ID" value="GMT09667.1"/>
    <property type="molecule type" value="Genomic_DNA"/>
</dbReference>
<proteinExistence type="predicted"/>
<evidence type="ECO:0000313" key="2">
    <source>
        <dbReference type="Proteomes" id="UP001432322"/>
    </source>
</evidence>
<dbReference type="Proteomes" id="UP001432322">
    <property type="component" value="Unassembled WGS sequence"/>
</dbReference>
<sequence>TGYIDPKSSITIRVIQHSLDKPAANKHFICIQHMKCTAADQKKLFRMVWRVDSQPDGVLRLPVQFTEAGNAPTVSATAPTPPKAAPATA</sequence>
<feature type="non-terminal residue" evidence="1">
    <location>
        <position position="89"/>
    </location>
</feature>
<dbReference type="InterPro" id="IPR008962">
    <property type="entry name" value="PapD-like_sf"/>
</dbReference>
<gene>
    <name evidence="1" type="ORF">PFISCL1PPCAC_964</name>
</gene>
<organism evidence="1 2">
    <name type="scientific">Pristionchus fissidentatus</name>
    <dbReference type="NCBI Taxonomy" id="1538716"/>
    <lineage>
        <taxon>Eukaryota</taxon>
        <taxon>Metazoa</taxon>
        <taxon>Ecdysozoa</taxon>
        <taxon>Nematoda</taxon>
        <taxon>Chromadorea</taxon>
        <taxon>Rhabditida</taxon>
        <taxon>Rhabditina</taxon>
        <taxon>Diplogasteromorpha</taxon>
        <taxon>Diplogasteroidea</taxon>
        <taxon>Neodiplogasteridae</taxon>
        <taxon>Pristionchus</taxon>
    </lineage>
</organism>
<evidence type="ECO:0000313" key="1">
    <source>
        <dbReference type="EMBL" id="GMT09667.1"/>
    </source>
</evidence>
<protein>
    <recommendedName>
        <fullName evidence="3">Major sperm protein</fullName>
    </recommendedName>
</protein>
<accession>A0AAV5URB0</accession>
<reference evidence="1" key="1">
    <citation type="submission" date="2023-10" db="EMBL/GenBank/DDBJ databases">
        <title>Genome assembly of Pristionchus species.</title>
        <authorList>
            <person name="Yoshida K."/>
            <person name="Sommer R.J."/>
        </authorList>
    </citation>
    <scope>NUCLEOTIDE SEQUENCE</scope>
    <source>
        <strain evidence="1">RS5133</strain>
    </source>
</reference>
<dbReference type="PANTHER" id="PTHR21513:SF19">
    <property type="entry name" value="MAJOR SPERM PROTEIN"/>
    <property type="match status" value="1"/>
</dbReference>
<dbReference type="AlphaFoldDB" id="A0AAV5URB0"/>
<name>A0AAV5URB0_9BILA</name>
<evidence type="ECO:0008006" key="3">
    <source>
        <dbReference type="Google" id="ProtNLM"/>
    </source>
</evidence>
<dbReference type="PANTHER" id="PTHR21513">
    <property type="entry name" value="MAJOR SPERM PROTEIN"/>
    <property type="match status" value="1"/>
</dbReference>